<dbReference type="PANTHER" id="PTHR11852:SF0">
    <property type="entry name" value="PLATELET-ACTIVATING FACTOR ACETYLHYDROLASE IB SUBUNIT BETA HOMOLOG"/>
    <property type="match status" value="1"/>
</dbReference>
<dbReference type="InterPro" id="IPR036514">
    <property type="entry name" value="SGNH_hydro_sf"/>
</dbReference>
<evidence type="ECO:0000259" key="3">
    <source>
        <dbReference type="Pfam" id="PF13472"/>
    </source>
</evidence>
<dbReference type="Proteomes" id="UP001253545">
    <property type="component" value="Unassembled WGS sequence"/>
</dbReference>
<reference evidence="4 5" key="1">
    <citation type="submission" date="2023-09" db="EMBL/GenBank/DDBJ databases">
        <authorList>
            <person name="Rey-Velasco X."/>
        </authorList>
    </citation>
    <scope>NUCLEOTIDE SEQUENCE [LARGE SCALE GENOMIC DNA]</scope>
    <source>
        <strain evidence="4 5">P117</strain>
    </source>
</reference>
<evidence type="ECO:0000313" key="4">
    <source>
        <dbReference type="EMBL" id="MDT0596653.1"/>
    </source>
</evidence>
<name>A0ABU2ZVH9_9ALTE</name>
<dbReference type="RefSeq" id="WP_311370180.1">
    <property type="nucleotide sequence ID" value="NZ_JAVRHX010000009.1"/>
</dbReference>
<keyword evidence="5" id="KW-1185">Reference proteome</keyword>
<evidence type="ECO:0000313" key="5">
    <source>
        <dbReference type="Proteomes" id="UP001253545"/>
    </source>
</evidence>
<dbReference type="InterPro" id="IPR013830">
    <property type="entry name" value="SGNH_hydro"/>
</dbReference>
<accession>A0ABU2ZVH9</accession>
<keyword evidence="2" id="KW-0732">Signal</keyword>
<evidence type="ECO:0000256" key="1">
    <source>
        <dbReference type="ARBA" id="ARBA00038184"/>
    </source>
</evidence>
<dbReference type="Pfam" id="PF13472">
    <property type="entry name" value="Lipase_GDSL_2"/>
    <property type="match status" value="1"/>
</dbReference>
<dbReference type="SUPFAM" id="SSF52266">
    <property type="entry name" value="SGNH hydrolase"/>
    <property type="match status" value="1"/>
</dbReference>
<dbReference type="EMBL" id="JAVRHX010000009">
    <property type="protein sequence ID" value="MDT0596653.1"/>
    <property type="molecule type" value="Genomic_DNA"/>
</dbReference>
<organism evidence="4 5">
    <name type="scientific">Glaciecola petra</name>
    <dbReference type="NCBI Taxonomy" id="3075602"/>
    <lineage>
        <taxon>Bacteria</taxon>
        <taxon>Pseudomonadati</taxon>
        <taxon>Pseudomonadota</taxon>
        <taxon>Gammaproteobacteria</taxon>
        <taxon>Alteromonadales</taxon>
        <taxon>Alteromonadaceae</taxon>
        <taxon>Glaciecola</taxon>
    </lineage>
</organism>
<evidence type="ECO:0000256" key="2">
    <source>
        <dbReference type="SAM" id="SignalP"/>
    </source>
</evidence>
<dbReference type="PANTHER" id="PTHR11852">
    <property type="entry name" value="PLATELET-ACTIVATING FACTOR ACETYLHYDROLASE"/>
    <property type="match status" value="1"/>
</dbReference>
<feature type="chain" id="PRO_5046707511" evidence="2">
    <location>
        <begin position="24"/>
        <end position="250"/>
    </location>
</feature>
<sequence length="250" mass="28360">MKKSLIVLFAALFCLSCATRDTAVSPDLPQSIKPGVHTADWAVKWWLPRHKQKLLEKSKMEKVDLVFLGDSITHAWEYENVGLSVWQDRFEPLNALNLGFSGDRTEHVLWRLENGAVDNISPKALVLMIGTNNTGHRQDKPDDTALGIKTIIDFLRLKLPNTQILLLGIFPRGATADDPLRMINDEINKLISTFDDGEQVHYLNINHVFLDEQKQLSTTVMGDLLHPNKEQYLIWADAIEPKVKDLLSKE</sequence>
<comment type="caution">
    <text evidence="4">The sequence shown here is derived from an EMBL/GenBank/DDBJ whole genome shotgun (WGS) entry which is preliminary data.</text>
</comment>
<feature type="domain" description="SGNH hydrolase-type esterase" evidence="3">
    <location>
        <begin position="67"/>
        <end position="232"/>
    </location>
</feature>
<feature type="signal peptide" evidence="2">
    <location>
        <begin position="1"/>
        <end position="23"/>
    </location>
</feature>
<comment type="similarity">
    <text evidence="1">Belongs to the 'GDSL' lipolytic enzyme family. Platelet-activating factor acetylhydrolase IB beta/gamma subunits subfamily.</text>
</comment>
<gene>
    <name evidence="4" type="ORF">RM552_17480</name>
</gene>
<dbReference type="Gene3D" id="3.40.50.1110">
    <property type="entry name" value="SGNH hydrolase"/>
    <property type="match status" value="1"/>
</dbReference>
<proteinExistence type="inferred from homology"/>
<protein>
    <submittedName>
        <fullName evidence="4">GDSL-type esterase/lipase family protein</fullName>
    </submittedName>
</protein>